<feature type="domain" description="D-isomer specific 2-hydroxyacid dehydrogenase NAD-binding" evidence="3">
    <location>
        <begin position="110"/>
        <end position="281"/>
    </location>
</feature>
<keyword evidence="2" id="KW-0520">NAD</keyword>
<evidence type="ECO:0000256" key="1">
    <source>
        <dbReference type="ARBA" id="ARBA00023002"/>
    </source>
</evidence>
<dbReference type="InterPro" id="IPR036291">
    <property type="entry name" value="NAD(P)-bd_dom_sf"/>
</dbReference>
<evidence type="ECO:0000256" key="2">
    <source>
        <dbReference type="ARBA" id="ARBA00023027"/>
    </source>
</evidence>
<dbReference type="InterPro" id="IPR006140">
    <property type="entry name" value="D-isomer_DH_NAD-bd"/>
</dbReference>
<dbReference type="PANTHER" id="PTHR43333:SF1">
    <property type="entry name" value="D-ISOMER SPECIFIC 2-HYDROXYACID DEHYDROGENASE NAD-BINDING DOMAIN-CONTAINING PROTEIN"/>
    <property type="match status" value="1"/>
</dbReference>
<proteinExistence type="predicted"/>
<sequence length="316" mass="35477">MILSSIIPFVSTLNDVEERLWLDVLSKSMPNESVLPLRKLTDKERKLVDVAIVANPDPTDLQVLPNLVWVHSVWAGVEKMLQQRESPRYSIVRLVDPELSRAMTEAVLAWTLFLHRDMPAYAHQQSRALWQPLPYFSAKDRSVGVLGLGELGQQAAQALEKQGFQVQGWSRTEKHIANISCLFGEEGLAQILEQSDILVCLLPLTPHTEGLLGSENLAKIKPGAQLINFARGKIIDEDALLYELNTGRIKHAVLDVFMYEPLPRSHPFWTHPNITVLPHISAPTTPQSAAQIVAQNIRNYRHLSLLPKTVDTQLGY</sequence>
<dbReference type="SUPFAM" id="SSF51735">
    <property type="entry name" value="NAD(P)-binding Rossmann-fold domains"/>
    <property type="match status" value="1"/>
</dbReference>
<organism evidence="4 5">
    <name type="scientific">Marinomonas fungiae</name>
    <dbReference type="NCBI Taxonomy" id="1137284"/>
    <lineage>
        <taxon>Bacteria</taxon>
        <taxon>Pseudomonadati</taxon>
        <taxon>Pseudomonadota</taxon>
        <taxon>Gammaproteobacteria</taxon>
        <taxon>Oceanospirillales</taxon>
        <taxon>Oceanospirillaceae</taxon>
        <taxon>Marinomonas</taxon>
    </lineage>
</organism>
<dbReference type="EMBL" id="CYHG01000001">
    <property type="protein sequence ID" value="CUB02604.1"/>
    <property type="molecule type" value="Genomic_DNA"/>
</dbReference>
<dbReference type="RefSeq" id="WP_055461558.1">
    <property type="nucleotide sequence ID" value="NZ_CYHG01000001.1"/>
</dbReference>
<dbReference type="PANTHER" id="PTHR43333">
    <property type="entry name" value="2-HACID_DH_C DOMAIN-CONTAINING PROTEIN"/>
    <property type="match status" value="1"/>
</dbReference>
<keyword evidence="5" id="KW-1185">Reference proteome</keyword>
<protein>
    <submittedName>
        <fullName evidence="4">Phosphoglycerate dehydrogenase or related dehydrogenase</fullName>
    </submittedName>
</protein>
<dbReference type="GO" id="GO:0051287">
    <property type="term" value="F:NAD binding"/>
    <property type="evidence" value="ECO:0007669"/>
    <property type="project" value="InterPro"/>
</dbReference>
<evidence type="ECO:0000259" key="3">
    <source>
        <dbReference type="Pfam" id="PF02826"/>
    </source>
</evidence>
<dbReference type="Proteomes" id="UP000182769">
    <property type="component" value="Unassembled WGS sequence"/>
</dbReference>
<dbReference type="Gene3D" id="3.40.50.720">
    <property type="entry name" value="NAD(P)-binding Rossmann-like Domain"/>
    <property type="match status" value="2"/>
</dbReference>
<dbReference type="AlphaFoldDB" id="A0A0K6IHM5"/>
<evidence type="ECO:0000313" key="5">
    <source>
        <dbReference type="Proteomes" id="UP000182769"/>
    </source>
</evidence>
<gene>
    <name evidence="4" type="ORF">Ga0061065_101444</name>
</gene>
<dbReference type="Pfam" id="PF02826">
    <property type="entry name" value="2-Hacid_dh_C"/>
    <property type="match status" value="1"/>
</dbReference>
<dbReference type="CDD" id="cd12164">
    <property type="entry name" value="GDH_like_2"/>
    <property type="match status" value="1"/>
</dbReference>
<accession>A0A0K6IHM5</accession>
<dbReference type="GO" id="GO:0016491">
    <property type="term" value="F:oxidoreductase activity"/>
    <property type="evidence" value="ECO:0007669"/>
    <property type="project" value="UniProtKB-KW"/>
</dbReference>
<reference evidence="5" key="1">
    <citation type="submission" date="2015-08" db="EMBL/GenBank/DDBJ databases">
        <authorList>
            <person name="Varghese N."/>
        </authorList>
    </citation>
    <scope>NUCLEOTIDE SEQUENCE [LARGE SCALE GENOMIC DNA]</scope>
    <source>
        <strain evidence="5">JCM 18476</strain>
    </source>
</reference>
<dbReference type="STRING" id="1137284.GCA_001418205_00445"/>
<name>A0A0K6IHM5_9GAMM</name>
<keyword evidence="1" id="KW-0560">Oxidoreductase</keyword>
<evidence type="ECO:0000313" key="4">
    <source>
        <dbReference type="EMBL" id="CUB02604.1"/>
    </source>
</evidence>